<evidence type="ECO:0000256" key="6">
    <source>
        <dbReference type="ARBA" id="ARBA00023049"/>
    </source>
</evidence>
<dbReference type="InterPro" id="IPR000834">
    <property type="entry name" value="Peptidase_M14"/>
</dbReference>
<protein>
    <submittedName>
        <fullName evidence="11">Carboxypeptidase</fullName>
    </submittedName>
</protein>
<feature type="chain" id="PRO_5045050425" evidence="9">
    <location>
        <begin position="29"/>
        <end position="487"/>
    </location>
</feature>
<dbReference type="PROSITE" id="PS52035">
    <property type="entry name" value="PEPTIDASE_M14"/>
    <property type="match status" value="1"/>
</dbReference>
<evidence type="ECO:0000313" key="12">
    <source>
        <dbReference type="Proteomes" id="UP001198565"/>
    </source>
</evidence>
<organism evidence="11 12">
    <name type="scientific">Streptantibioticus parmotrematis</name>
    <dbReference type="NCBI Taxonomy" id="2873249"/>
    <lineage>
        <taxon>Bacteria</taxon>
        <taxon>Bacillati</taxon>
        <taxon>Actinomycetota</taxon>
        <taxon>Actinomycetes</taxon>
        <taxon>Kitasatosporales</taxon>
        <taxon>Streptomycetaceae</taxon>
        <taxon>Streptantibioticus</taxon>
    </lineage>
</organism>
<keyword evidence="6" id="KW-0482">Metalloprotease</keyword>
<evidence type="ECO:0000256" key="8">
    <source>
        <dbReference type="SAM" id="MobiDB-lite"/>
    </source>
</evidence>
<evidence type="ECO:0000256" key="7">
    <source>
        <dbReference type="PROSITE-ProRule" id="PRU01379"/>
    </source>
</evidence>
<keyword evidence="3" id="KW-0645">Protease</keyword>
<keyword evidence="11" id="KW-0121">Carboxypeptidase</keyword>
<dbReference type="SUPFAM" id="SSF53187">
    <property type="entry name" value="Zn-dependent exopeptidases"/>
    <property type="match status" value="1"/>
</dbReference>
<comment type="caution">
    <text evidence="11">The sequence shown here is derived from an EMBL/GenBank/DDBJ whole genome shotgun (WGS) entry which is preliminary data.</text>
</comment>
<keyword evidence="9" id="KW-0732">Signal</keyword>
<evidence type="ECO:0000256" key="3">
    <source>
        <dbReference type="ARBA" id="ARBA00022670"/>
    </source>
</evidence>
<dbReference type="Pfam" id="PF00246">
    <property type="entry name" value="Peptidase_M14"/>
    <property type="match status" value="1"/>
</dbReference>
<dbReference type="PANTHER" id="PTHR11705:SF143">
    <property type="entry name" value="SLL0236 PROTEIN"/>
    <property type="match status" value="1"/>
</dbReference>
<dbReference type="EMBL" id="JAINVZ010000005">
    <property type="protein sequence ID" value="MBY8885127.1"/>
    <property type="molecule type" value="Genomic_DNA"/>
</dbReference>
<evidence type="ECO:0000313" key="11">
    <source>
        <dbReference type="EMBL" id="MBY8885127.1"/>
    </source>
</evidence>
<keyword evidence="12" id="KW-1185">Reference proteome</keyword>
<dbReference type="Gene3D" id="3.40.630.10">
    <property type="entry name" value="Zn peptidases"/>
    <property type="match status" value="1"/>
</dbReference>
<name>A0ABS7QPK3_9ACTN</name>
<dbReference type="Proteomes" id="UP001198565">
    <property type="component" value="Unassembled WGS sequence"/>
</dbReference>
<accession>A0ABS7QPK3</accession>
<feature type="active site" description="Proton donor/acceptor" evidence="7">
    <location>
        <position position="422"/>
    </location>
</feature>
<dbReference type="SMART" id="SM00631">
    <property type="entry name" value="Zn_pept"/>
    <property type="match status" value="1"/>
</dbReference>
<evidence type="ECO:0000256" key="2">
    <source>
        <dbReference type="ARBA" id="ARBA00005988"/>
    </source>
</evidence>
<evidence type="ECO:0000256" key="4">
    <source>
        <dbReference type="ARBA" id="ARBA00022801"/>
    </source>
</evidence>
<reference evidence="11 12" key="1">
    <citation type="submission" date="2021-08" db="EMBL/GenBank/DDBJ databases">
        <title>Streptomyces sp. PTM05 isolated from lichen.</title>
        <authorList>
            <person name="Somphong A."/>
            <person name="Phongsopitanun W."/>
            <person name="Tanasupawat S."/>
        </authorList>
    </citation>
    <scope>NUCLEOTIDE SEQUENCE [LARGE SCALE GENOMIC DNA]</scope>
    <source>
        <strain evidence="11 12">Ptm05</strain>
    </source>
</reference>
<feature type="region of interest" description="Disordered" evidence="8">
    <location>
        <begin position="468"/>
        <end position="487"/>
    </location>
</feature>
<proteinExistence type="inferred from homology"/>
<evidence type="ECO:0000256" key="9">
    <source>
        <dbReference type="SAM" id="SignalP"/>
    </source>
</evidence>
<keyword evidence="5" id="KW-0862">Zinc</keyword>
<feature type="domain" description="Peptidase M14" evidence="10">
    <location>
        <begin position="127"/>
        <end position="459"/>
    </location>
</feature>
<evidence type="ECO:0000256" key="5">
    <source>
        <dbReference type="ARBA" id="ARBA00022833"/>
    </source>
</evidence>
<dbReference type="PANTHER" id="PTHR11705">
    <property type="entry name" value="PROTEASE FAMILY M14 CARBOXYPEPTIDASE A,B"/>
    <property type="match status" value="1"/>
</dbReference>
<feature type="region of interest" description="Disordered" evidence="8">
    <location>
        <begin position="289"/>
        <end position="312"/>
    </location>
</feature>
<feature type="signal peptide" evidence="9">
    <location>
        <begin position="1"/>
        <end position="28"/>
    </location>
</feature>
<gene>
    <name evidence="11" type="ORF">K7472_09760</name>
</gene>
<keyword evidence="4" id="KW-0378">Hydrolase</keyword>
<evidence type="ECO:0000259" key="10">
    <source>
        <dbReference type="PROSITE" id="PS52035"/>
    </source>
</evidence>
<evidence type="ECO:0000256" key="1">
    <source>
        <dbReference type="ARBA" id="ARBA00001947"/>
    </source>
</evidence>
<comment type="similarity">
    <text evidence="2 7">Belongs to the peptidase M14 family.</text>
</comment>
<dbReference type="GO" id="GO:0004180">
    <property type="term" value="F:carboxypeptidase activity"/>
    <property type="evidence" value="ECO:0007669"/>
    <property type="project" value="UniProtKB-KW"/>
</dbReference>
<dbReference type="RefSeq" id="WP_222976239.1">
    <property type="nucleotide sequence ID" value="NZ_JAINVZ010000005.1"/>
</dbReference>
<sequence>MSRTRLAGIAAGAVVALAATLLPQAVTAAHASPPAADPTSGTARATDYVYRIHTHDLEHDARTLIAGGYDLLERRQGADLFVMGDATTGVRLRLAGFGPTVDKTMPAPVPLATRPHGTGVNDTFDGGYHTVDAQYAHLDQVAARYPGLATVVTYGQSWLKQHGRGGEDLKAICVTKMNQGDCGLNPDSPKPRFFLMSQIHARELTTGEMAWRWIDELTSQYGKDPAITNLMNSTEMWVVPDANPDGVDMVARGGNHPVLQRKNADNAQGSGCGTGENNQIGVDLNRNAGTHWDTSGTSDQPCDEEYGGPSADSEVENTALEQLFRELYPAVRTGSGVTDPAPDTARGMMITLHSDAGMVLFPWEYDSTVHTGNDTALRALAQQMGSITGFQYGQAGEILYDASGGTDDWTYDKLGLASFTIEIGDVDNRGCDGFTPRYSCQDSYFWPKMEPALLYAAQHAATPYQTTAASARKAPASARTTAATRVH</sequence>
<comment type="cofactor">
    <cofactor evidence="1">
        <name>Zn(2+)</name>
        <dbReference type="ChEBI" id="CHEBI:29105"/>
    </cofactor>
</comment>